<keyword evidence="1" id="KW-1133">Transmembrane helix</keyword>
<name>A0ABY5PDE8_9ACTN</name>
<feature type="transmembrane region" description="Helical" evidence="1">
    <location>
        <begin position="28"/>
        <end position="48"/>
    </location>
</feature>
<keyword evidence="1" id="KW-0812">Transmembrane</keyword>
<keyword evidence="3" id="KW-1185">Reference proteome</keyword>
<organism evidence="2 3">
    <name type="scientific">Svornostia abyssi</name>
    <dbReference type="NCBI Taxonomy" id="2898438"/>
    <lineage>
        <taxon>Bacteria</taxon>
        <taxon>Bacillati</taxon>
        <taxon>Actinomycetota</taxon>
        <taxon>Thermoleophilia</taxon>
        <taxon>Solirubrobacterales</taxon>
        <taxon>Baekduiaceae</taxon>
        <taxon>Svornostia</taxon>
    </lineage>
</organism>
<reference evidence="3" key="1">
    <citation type="submission" date="2021-11" db="EMBL/GenBank/DDBJ databases">
        <title>Cultivation dependent microbiological survey of springs from the worlds oldest radium mine currently devoted to the extraction of radon-saturated water.</title>
        <authorList>
            <person name="Kapinusova G."/>
            <person name="Smrhova T."/>
            <person name="Strejcek M."/>
            <person name="Suman J."/>
            <person name="Jani K."/>
            <person name="Pajer P."/>
            <person name="Uhlik O."/>
        </authorList>
    </citation>
    <scope>NUCLEOTIDE SEQUENCE [LARGE SCALE GENOMIC DNA]</scope>
    <source>
        <strain evidence="3">J379</strain>
    </source>
</reference>
<proteinExistence type="predicted"/>
<accession>A0ABY5PDE8</accession>
<evidence type="ECO:0000256" key="1">
    <source>
        <dbReference type="SAM" id="Phobius"/>
    </source>
</evidence>
<protein>
    <submittedName>
        <fullName evidence="2">Uncharacterized protein</fullName>
    </submittedName>
</protein>
<sequence>MYCLRIVLFVLFVGAAVPAVDFFLSGNYIAAGVLAFVTAVILGFEGLAGRLAEFRER</sequence>
<evidence type="ECO:0000313" key="2">
    <source>
        <dbReference type="EMBL" id="UUY02577.1"/>
    </source>
</evidence>
<gene>
    <name evidence="2" type="ORF">LRS13_18035</name>
</gene>
<evidence type="ECO:0000313" key="3">
    <source>
        <dbReference type="Proteomes" id="UP001058860"/>
    </source>
</evidence>
<dbReference type="EMBL" id="CP088295">
    <property type="protein sequence ID" value="UUY02577.1"/>
    <property type="molecule type" value="Genomic_DNA"/>
</dbReference>
<keyword evidence="1" id="KW-0472">Membrane</keyword>
<dbReference type="Proteomes" id="UP001058860">
    <property type="component" value="Chromosome"/>
</dbReference>
<dbReference type="RefSeq" id="WP_353863104.1">
    <property type="nucleotide sequence ID" value="NZ_CP088295.1"/>
</dbReference>